<evidence type="ECO:0000259" key="2">
    <source>
        <dbReference type="PROSITE" id="PS50835"/>
    </source>
</evidence>
<protein>
    <submittedName>
        <fullName evidence="3">(diamondback moth) hypothetical protein</fullName>
    </submittedName>
</protein>
<dbReference type="InterPro" id="IPR013783">
    <property type="entry name" value="Ig-like_fold"/>
</dbReference>
<dbReference type="PANTHER" id="PTHR23278:SF31">
    <property type="entry name" value="SIDESTEP II, ISOFORM A"/>
    <property type="match status" value="1"/>
</dbReference>
<feature type="domain" description="Ig-like" evidence="2">
    <location>
        <begin position="192"/>
        <end position="236"/>
    </location>
</feature>
<dbReference type="EMBL" id="CAJHNJ030000062">
    <property type="protein sequence ID" value="CAG9133456.1"/>
    <property type="molecule type" value="Genomic_DNA"/>
</dbReference>
<reference evidence="3" key="1">
    <citation type="submission" date="2020-11" db="EMBL/GenBank/DDBJ databases">
        <authorList>
            <person name="Whiteford S."/>
        </authorList>
    </citation>
    <scope>NUCLEOTIDE SEQUENCE</scope>
</reference>
<dbReference type="InterPro" id="IPR007110">
    <property type="entry name" value="Ig-like_dom"/>
</dbReference>
<keyword evidence="4" id="KW-1185">Reference proteome</keyword>
<dbReference type="AlphaFoldDB" id="A0A8S4FZI0"/>
<feature type="region of interest" description="Disordered" evidence="1">
    <location>
        <begin position="117"/>
        <end position="141"/>
    </location>
</feature>
<gene>
    <name evidence="3" type="ORF">PLXY2_LOCUS11728</name>
</gene>
<dbReference type="PROSITE" id="PS50835">
    <property type="entry name" value="IG_LIKE"/>
    <property type="match status" value="1"/>
</dbReference>
<dbReference type="Gene3D" id="2.60.40.10">
    <property type="entry name" value="Immunoglobulins"/>
    <property type="match status" value="2"/>
</dbReference>
<dbReference type="InterPro" id="IPR036179">
    <property type="entry name" value="Ig-like_dom_sf"/>
</dbReference>
<comment type="caution">
    <text evidence="3">The sequence shown here is derived from an EMBL/GenBank/DDBJ whole genome shotgun (WGS) entry which is preliminary data.</text>
</comment>
<dbReference type="Proteomes" id="UP000653454">
    <property type="component" value="Unassembled WGS sequence"/>
</dbReference>
<organism evidence="3 4">
    <name type="scientific">Plutella xylostella</name>
    <name type="common">Diamondback moth</name>
    <name type="synonym">Plutella maculipennis</name>
    <dbReference type="NCBI Taxonomy" id="51655"/>
    <lineage>
        <taxon>Eukaryota</taxon>
        <taxon>Metazoa</taxon>
        <taxon>Ecdysozoa</taxon>
        <taxon>Arthropoda</taxon>
        <taxon>Hexapoda</taxon>
        <taxon>Insecta</taxon>
        <taxon>Pterygota</taxon>
        <taxon>Neoptera</taxon>
        <taxon>Endopterygota</taxon>
        <taxon>Lepidoptera</taxon>
        <taxon>Glossata</taxon>
        <taxon>Ditrysia</taxon>
        <taxon>Yponomeutoidea</taxon>
        <taxon>Plutellidae</taxon>
        <taxon>Plutella</taxon>
    </lineage>
</organism>
<evidence type="ECO:0000313" key="4">
    <source>
        <dbReference type="Proteomes" id="UP000653454"/>
    </source>
</evidence>
<proteinExistence type="predicted"/>
<accession>A0A8S4FZI0</accession>
<sequence length="377" mass="41309">MSRIITSCEAVVERGGSRRDEASRGGSRRVEARRPRRACWIYRAHHQPTHIGTPQGGDCLHIAVEHLRPRPRPAAPASPPPAPLRLTASARPLTCLNPDIYVSARGRRERIGRLSADDITQTLDAEPRNIPSSRSNPPPSLQEELRHNLTVSVMSFVPTLEDDGRSLTCRAENPNVTALHMETSWTISVVYPPVVKLRLGSSLAAGDIKEGDDVYFECHVRANPPARKLSWLHDGQSVALLQHGDTRHRPRPAPRAPRACRQPLSVLNTRQSYVLKGSTEGNEPNMGPAWAGMGWQLRAAPPPPPLPPGVTFSINIKAYYIRSPGASAALRPADFIENSFPTTASASAFYFITTEPIMPVGIVAALTIRHTPQRRSG</sequence>
<dbReference type="PANTHER" id="PTHR23278">
    <property type="entry name" value="SIDESTEP PROTEIN"/>
    <property type="match status" value="1"/>
</dbReference>
<name>A0A8S4FZI0_PLUXY</name>
<evidence type="ECO:0000256" key="1">
    <source>
        <dbReference type="SAM" id="MobiDB-lite"/>
    </source>
</evidence>
<dbReference type="SUPFAM" id="SSF48726">
    <property type="entry name" value="Immunoglobulin"/>
    <property type="match status" value="2"/>
</dbReference>
<evidence type="ECO:0000313" key="3">
    <source>
        <dbReference type="EMBL" id="CAG9133456.1"/>
    </source>
</evidence>